<dbReference type="EMBL" id="JBDZYD010000016">
    <property type="protein sequence ID" value="MEQ0564634.1"/>
    <property type="molecule type" value="Genomic_DNA"/>
</dbReference>
<name>A0ABV0LQN6_9PSEU</name>
<keyword evidence="2" id="KW-1185">Reference proteome</keyword>
<evidence type="ECO:0000313" key="2">
    <source>
        <dbReference type="Proteomes" id="UP001440984"/>
    </source>
</evidence>
<accession>A0ABV0LQN6</accession>
<comment type="caution">
    <text evidence="1">The sequence shown here is derived from an EMBL/GenBank/DDBJ whole genome shotgun (WGS) entry which is preliminary data.</text>
</comment>
<sequence>MLLVLCPLDDPDGPWFAHRAAARGRACAAVTAEALSFARRHDHRLGRAGEVRTRIELADGVVLDDSALTGVVNRLHEPPALAWSRAEAAERDYAWAELFAYTLSWLTGLRCPVRNRPTPQCLAGPAPDPVHAWAAADEAGLRCAPLRLGTATPWPPADAALAAARAASAGPVRPRQVICLDQEVLDPDVPAETVAGVRRLTKLLDAGTALLGIDFLVGADGWWFAGLTATPALRPGGDLVVDRLLQTLEGR</sequence>
<gene>
    <name evidence="1" type="ORF">ABJI51_36635</name>
</gene>
<organism evidence="1 2">
    <name type="scientific">Amycolatopsis melonis</name>
    <dbReference type="NCBI Taxonomy" id="3156488"/>
    <lineage>
        <taxon>Bacteria</taxon>
        <taxon>Bacillati</taxon>
        <taxon>Actinomycetota</taxon>
        <taxon>Actinomycetes</taxon>
        <taxon>Pseudonocardiales</taxon>
        <taxon>Pseudonocardiaceae</taxon>
        <taxon>Amycolatopsis</taxon>
    </lineage>
</organism>
<reference evidence="1 2" key="1">
    <citation type="submission" date="2024-05" db="EMBL/GenBank/DDBJ databases">
        <authorList>
            <person name="Zhao H."/>
            <person name="Xu Y."/>
            <person name="Lin S."/>
            <person name="Spain J.C."/>
            <person name="Zhou N.-Y."/>
        </authorList>
    </citation>
    <scope>NUCLEOTIDE SEQUENCE [LARGE SCALE GENOMIC DNA]</scope>
    <source>
        <strain evidence="1 2">NEAU-NG30</strain>
    </source>
</reference>
<dbReference type="RefSeq" id="WP_348955703.1">
    <property type="nucleotide sequence ID" value="NZ_JBDZYD010000016.1"/>
</dbReference>
<proteinExistence type="predicted"/>
<evidence type="ECO:0000313" key="1">
    <source>
        <dbReference type="EMBL" id="MEQ0564634.1"/>
    </source>
</evidence>
<protein>
    <recommendedName>
        <fullName evidence="3">ATP-grasp domain-containing protein</fullName>
    </recommendedName>
</protein>
<evidence type="ECO:0008006" key="3">
    <source>
        <dbReference type="Google" id="ProtNLM"/>
    </source>
</evidence>
<dbReference type="Proteomes" id="UP001440984">
    <property type="component" value="Unassembled WGS sequence"/>
</dbReference>